<evidence type="ECO:0000313" key="3">
    <source>
        <dbReference type="Proteomes" id="UP001140562"/>
    </source>
</evidence>
<dbReference type="InterPro" id="IPR052777">
    <property type="entry name" value="Acetyltransferase_Enz"/>
</dbReference>
<keyword evidence="3" id="KW-1185">Reference proteome</keyword>
<dbReference type="Gene3D" id="3.40.630.30">
    <property type="match status" value="1"/>
</dbReference>
<dbReference type="PANTHER" id="PTHR43305:SF1">
    <property type="entry name" value="FAMILY N-ACETYLTRANSFERASE, PUTATIVE (AFU_ORTHOLOGUE AFUA_2G01380)-RELATED"/>
    <property type="match status" value="1"/>
</dbReference>
<name>A0A9W8WX15_9PLEO</name>
<dbReference type="InterPro" id="IPR016181">
    <property type="entry name" value="Acyl_CoA_acyltransferase"/>
</dbReference>
<accession>A0A9W8WX15</accession>
<organism evidence="2 3">
    <name type="scientific">Didymella glomerata</name>
    <dbReference type="NCBI Taxonomy" id="749621"/>
    <lineage>
        <taxon>Eukaryota</taxon>
        <taxon>Fungi</taxon>
        <taxon>Dikarya</taxon>
        <taxon>Ascomycota</taxon>
        <taxon>Pezizomycotina</taxon>
        <taxon>Dothideomycetes</taxon>
        <taxon>Pleosporomycetidae</taxon>
        <taxon>Pleosporales</taxon>
        <taxon>Pleosporineae</taxon>
        <taxon>Didymellaceae</taxon>
        <taxon>Didymella</taxon>
    </lineage>
</organism>
<dbReference type="AlphaFoldDB" id="A0A9W8WX15"/>
<sequence length="198" mass="22047">MTTNPQTTVKVRLAQFPDDKDTISSLFLAYEQHLLDTASVKLDFQNFSDELANLPGKYAVENNGALWLAYTSTPSAQNTPAENAPAENAPAENAPAKETPIGCMGLRVFTPLQAELKRLYLLPSARGRGASRMLMDVSIARARELGYKEVLLDTLGSMTAARKLYEKYGFREIEAYYDSHPEAVFYQLDLTQVEEKDT</sequence>
<dbReference type="CDD" id="cd04301">
    <property type="entry name" value="NAT_SF"/>
    <property type="match status" value="1"/>
</dbReference>
<evidence type="ECO:0000259" key="1">
    <source>
        <dbReference type="PROSITE" id="PS51186"/>
    </source>
</evidence>
<protein>
    <recommendedName>
        <fullName evidence="1">N-acetyltransferase domain-containing protein</fullName>
    </recommendedName>
</protein>
<feature type="domain" description="N-acetyltransferase" evidence="1">
    <location>
        <begin position="38"/>
        <end position="191"/>
    </location>
</feature>
<dbReference type="Pfam" id="PF00583">
    <property type="entry name" value="Acetyltransf_1"/>
    <property type="match status" value="1"/>
</dbReference>
<gene>
    <name evidence="2" type="ORF">N0V87_006907</name>
</gene>
<dbReference type="PANTHER" id="PTHR43305">
    <property type="entry name" value="FAMILY N-ACETYLTRANSFERASE, PUTATIVE (AFU_ORTHOLOGUE AFUA_2G01380)-RELATED"/>
    <property type="match status" value="1"/>
</dbReference>
<dbReference type="SUPFAM" id="SSF55729">
    <property type="entry name" value="Acyl-CoA N-acyltransferases (Nat)"/>
    <property type="match status" value="1"/>
</dbReference>
<dbReference type="InterPro" id="IPR000182">
    <property type="entry name" value="GNAT_dom"/>
</dbReference>
<dbReference type="OrthoDB" id="41532at2759"/>
<dbReference type="GO" id="GO:0016747">
    <property type="term" value="F:acyltransferase activity, transferring groups other than amino-acyl groups"/>
    <property type="evidence" value="ECO:0007669"/>
    <property type="project" value="InterPro"/>
</dbReference>
<dbReference type="Proteomes" id="UP001140562">
    <property type="component" value="Unassembled WGS sequence"/>
</dbReference>
<dbReference type="EMBL" id="JAPEUV010000078">
    <property type="protein sequence ID" value="KAJ4334364.1"/>
    <property type="molecule type" value="Genomic_DNA"/>
</dbReference>
<reference evidence="2" key="1">
    <citation type="submission" date="2022-10" db="EMBL/GenBank/DDBJ databases">
        <title>Tapping the CABI collections for fungal endophytes: first genome assemblies for Collariella, Neodidymelliopsis, Ascochyta clinopodiicola, Didymella pomorum, Didymosphaeria variabile, Neocosmospora piperis and Neocucurbitaria cava.</title>
        <authorList>
            <person name="Hill R."/>
        </authorList>
    </citation>
    <scope>NUCLEOTIDE SEQUENCE</scope>
    <source>
        <strain evidence="2">IMI 360193</strain>
    </source>
</reference>
<evidence type="ECO:0000313" key="2">
    <source>
        <dbReference type="EMBL" id="KAJ4334364.1"/>
    </source>
</evidence>
<proteinExistence type="predicted"/>
<comment type="caution">
    <text evidence="2">The sequence shown here is derived from an EMBL/GenBank/DDBJ whole genome shotgun (WGS) entry which is preliminary data.</text>
</comment>
<dbReference type="PROSITE" id="PS51186">
    <property type="entry name" value="GNAT"/>
    <property type="match status" value="1"/>
</dbReference>